<feature type="domain" description="MACPF" evidence="2">
    <location>
        <begin position="609"/>
        <end position="930"/>
    </location>
</feature>
<dbReference type="InterPro" id="IPR027417">
    <property type="entry name" value="P-loop_NTPase"/>
</dbReference>
<dbReference type="SUPFAM" id="SSF52540">
    <property type="entry name" value="P-loop containing nucleoside triphosphate hydrolases"/>
    <property type="match status" value="1"/>
</dbReference>
<feature type="non-terminal residue" evidence="3">
    <location>
        <position position="1106"/>
    </location>
</feature>
<evidence type="ECO:0000256" key="1">
    <source>
        <dbReference type="SAM" id="MobiDB-lite"/>
    </source>
</evidence>
<dbReference type="OMA" id="HACARAY"/>
<feature type="non-terminal residue" evidence="3">
    <location>
        <position position="1"/>
    </location>
</feature>
<protein>
    <submittedName>
        <fullName evidence="3">Reticulocyte-binding protein 2 a</fullName>
    </submittedName>
</protein>
<dbReference type="SMART" id="SM00457">
    <property type="entry name" value="MACPF"/>
    <property type="match status" value="1"/>
</dbReference>
<dbReference type="Pfam" id="PF01823">
    <property type="entry name" value="MACPF"/>
    <property type="match status" value="1"/>
</dbReference>
<dbReference type="Gene3D" id="3.40.50.300">
    <property type="entry name" value="P-loop containing nucleotide triphosphate hydrolases"/>
    <property type="match status" value="1"/>
</dbReference>
<reference evidence="3 4" key="1">
    <citation type="journal article" date="2016" name="Genome Biol. Evol.">
        <title>Gene Family Evolution Reflects Adaptation to Soil Environmental Stressors in the Genome of the Collembolan Orchesella cincta.</title>
        <authorList>
            <person name="Faddeeva-Vakhrusheva A."/>
            <person name="Derks M.F."/>
            <person name="Anvar S.Y."/>
            <person name="Agamennone V."/>
            <person name="Suring W."/>
            <person name="Smit S."/>
            <person name="van Straalen N.M."/>
            <person name="Roelofs D."/>
        </authorList>
    </citation>
    <scope>NUCLEOTIDE SEQUENCE [LARGE SCALE GENOMIC DNA]</scope>
    <source>
        <tissue evidence="3">Mixed pool</tissue>
    </source>
</reference>
<gene>
    <name evidence="3" type="ORF">Ocin01_09771</name>
</gene>
<evidence type="ECO:0000313" key="4">
    <source>
        <dbReference type="Proteomes" id="UP000094527"/>
    </source>
</evidence>
<dbReference type="InterPro" id="IPR045058">
    <property type="entry name" value="GIMA/IAN/Toc"/>
</dbReference>
<dbReference type="GO" id="GO:0005525">
    <property type="term" value="F:GTP binding"/>
    <property type="evidence" value="ECO:0007669"/>
    <property type="project" value="InterPro"/>
</dbReference>
<dbReference type="InterPro" id="IPR006073">
    <property type="entry name" value="GTP-bd"/>
</dbReference>
<feature type="region of interest" description="Disordered" evidence="1">
    <location>
        <begin position="1001"/>
        <end position="1026"/>
    </location>
</feature>
<sequence>IYSVKGSPDSSTFCAVLRSHENGLENQFLPIGDGKVVGNIGSEYASSSQSWNTSRGYWDVGSGCELTACEDVYLGGRCSVFEGSRFTTTNSKRWLSASCKCNKKCNCSDSEINFQHHACARAYLEPGGCNVCDAKYMELEGSNSRFPEERRDKIGSLQIRSGCSIIVYEEEDFEGDSENISVPSLQNWNGTIGSYECHCGDDTHSELNEIRPVAVPRQGESPVQLQIPDSLDEIVAQIRQHNYTHPGLLAAFSSLTHGRSSKNAYILLIGSSGSGKSSVINILLNNPNVTLAGDVASTTSDILEFRIPIPAAEFGVSNSELRVIDTPGLMDSRGIENDAVFLATLDDYLSGHEELKNRIPNLIIVMEHFTENRFSGPGAKFVHMILALNSFRTRITDENYSNVVFAFSHFCSETSKAVLSNPSQKLMRFKDVIEEFSLFPKPILTAVIENQGKENELLMVNNNYILPNKELFPSNLLDKFDTITRKGKDEMGNAILSAAFRNRRGHLNMSESVFPMVSRNHPKVAKYLGKLSSAVLSFTSTEISQQLASTYDGMPSRLKSRFPTKTLEYIQKYLNLRNIRTMQDVPKTSGAILELLEEMDKNEGVLYLLENGLNLKAPLFPQSVVTGNSFSLFQDSVLPISPYKTDVLKTSEMGFRFPESTKFKKNSDNFNLLTIFDTRKQYVRHRLQSFGINTASINNTDAFTVLNSQTKEGFFIKNAQCSNNVCTFVASRFFKLFQLDLEERATLNPDFIRRVRNLSPLNESNYESIQLWNDFFNDYSTHVVKSAWGGGRIDIHVTVRPSTISVQSFQDKLFKAVEFAEDLNSLISGEKIDPKRLLPTGVNYSLAFHGGNPSYHTTDLTALSLEDASKIMRNWKKSLKMNPAVIPVELISIGRVAQSLGFEKANYIHEAASRYLNSALDYVPPTPDPKVLEELARQQRETEKRLKQLAEEKKRQEEQAERDRLAAIELQRQREREQKRLEEQMRRAEQERQRKLEQERQRFLKQQEEERRRAREEERRRQEEYERQMAMIREREAEERRHAEQSRRWREEEEERRRQQNVFYHINNHVRNTVQDTRRGAENVWNTVNRGVDDTARTVSGWFGFG</sequence>
<proteinExistence type="predicted"/>
<name>A0A1D2MUY6_ORCCI</name>
<dbReference type="Proteomes" id="UP000094527">
    <property type="component" value="Unassembled WGS sequence"/>
</dbReference>
<dbReference type="Gene3D" id="2.60.20.10">
    <property type="entry name" value="Crystallins"/>
    <property type="match status" value="1"/>
</dbReference>
<dbReference type="Pfam" id="PF01926">
    <property type="entry name" value="MMR_HSR1"/>
    <property type="match status" value="1"/>
</dbReference>
<dbReference type="AlphaFoldDB" id="A0A1D2MUY6"/>
<dbReference type="OrthoDB" id="2386367at2759"/>
<evidence type="ECO:0000313" key="3">
    <source>
        <dbReference type="EMBL" id="ODM96910.1"/>
    </source>
</evidence>
<keyword evidence="4" id="KW-1185">Reference proteome</keyword>
<accession>A0A1D2MUY6</accession>
<evidence type="ECO:0000259" key="2">
    <source>
        <dbReference type="PROSITE" id="PS51412"/>
    </source>
</evidence>
<comment type="caution">
    <text evidence="3">The sequence shown here is derived from an EMBL/GenBank/DDBJ whole genome shotgun (WGS) entry which is preliminary data.</text>
</comment>
<organism evidence="3 4">
    <name type="scientific">Orchesella cincta</name>
    <name type="common">Springtail</name>
    <name type="synonym">Podura cincta</name>
    <dbReference type="NCBI Taxonomy" id="48709"/>
    <lineage>
        <taxon>Eukaryota</taxon>
        <taxon>Metazoa</taxon>
        <taxon>Ecdysozoa</taxon>
        <taxon>Arthropoda</taxon>
        <taxon>Hexapoda</taxon>
        <taxon>Collembola</taxon>
        <taxon>Entomobryomorpha</taxon>
        <taxon>Entomobryoidea</taxon>
        <taxon>Orchesellidae</taxon>
        <taxon>Orchesellinae</taxon>
        <taxon>Orchesella</taxon>
    </lineage>
</organism>
<dbReference type="PANTHER" id="PTHR10903">
    <property type="entry name" value="GTPASE, IMAP FAMILY MEMBER-RELATED"/>
    <property type="match status" value="1"/>
</dbReference>
<dbReference type="PANTHER" id="PTHR10903:SF184">
    <property type="entry name" value="GTP-BINDING PROTEIN A"/>
    <property type="match status" value="1"/>
</dbReference>
<dbReference type="PROSITE" id="PS51412">
    <property type="entry name" value="MACPF_2"/>
    <property type="match status" value="1"/>
</dbReference>
<dbReference type="EMBL" id="LJIJ01000490">
    <property type="protein sequence ID" value="ODM96910.1"/>
    <property type="molecule type" value="Genomic_DNA"/>
</dbReference>
<dbReference type="InterPro" id="IPR020864">
    <property type="entry name" value="MACPF"/>
</dbReference>